<feature type="domain" description="MurNAc-LAA" evidence="5">
    <location>
        <begin position="239"/>
        <end position="394"/>
    </location>
</feature>
<dbReference type="EMBL" id="BSNN01000002">
    <property type="protein sequence ID" value="GLQ34352.1"/>
    <property type="molecule type" value="Genomic_DNA"/>
</dbReference>
<dbReference type="PANTHER" id="PTHR30404">
    <property type="entry name" value="N-ACETYLMURAMOYL-L-ALANINE AMIDASE"/>
    <property type="match status" value="1"/>
</dbReference>
<evidence type="ECO:0000256" key="4">
    <source>
        <dbReference type="SAM" id="SignalP"/>
    </source>
</evidence>
<accession>A0ABQ5VT69</accession>
<dbReference type="Gene3D" id="2.60.40.3500">
    <property type="match status" value="1"/>
</dbReference>
<comment type="caution">
    <text evidence="6">The sequence shown here is derived from an EMBL/GenBank/DDBJ whole genome shotgun (WGS) entry which is preliminary data.</text>
</comment>
<keyword evidence="4" id="KW-0732">Signal</keyword>
<keyword evidence="7" id="KW-1185">Reference proteome</keyword>
<proteinExistence type="predicted"/>
<keyword evidence="3" id="KW-0378">Hydrolase</keyword>
<dbReference type="InterPro" id="IPR050695">
    <property type="entry name" value="N-acetylmuramoyl_amidase_3"/>
</dbReference>
<gene>
    <name evidence="6" type="primary">amiC</name>
    <name evidence="6" type="ORF">GCM10007939_06350</name>
</gene>
<organism evidence="6 7">
    <name type="scientific">Amylibacter marinus</name>
    <dbReference type="NCBI Taxonomy" id="1475483"/>
    <lineage>
        <taxon>Bacteria</taxon>
        <taxon>Pseudomonadati</taxon>
        <taxon>Pseudomonadota</taxon>
        <taxon>Alphaproteobacteria</taxon>
        <taxon>Rhodobacterales</taxon>
        <taxon>Paracoccaceae</taxon>
        <taxon>Amylibacter</taxon>
    </lineage>
</organism>
<feature type="chain" id="PRO_5045277321" description="N-acetylmuramoyl-L-alanine amidase" evidence="4">
    <location>
        <begin position="27"/>
        <end position="409"/>
    </location>
</feature>
<reference evidence="7" key="1">
    <citation type="journal article" date="2019" name="Int. J. Syst. Evol. Microbiol.">
        <title>The Global Catalogue of Microorganisms (GCM) 10K type strain sequencing project: providing services to taxonomists for standard genome sequencing and annotation.</title>
        <authorList>
            <consortium name="The Broad Institute Genomics Platform"/>
            <consortium name="The Broad Institute Genome Sequencing Center for Infectious Disease"/>
            <person name="Wu L."/>
            <person name="Ma J."/>
        </authorList>
    </citation>
    <scope>NUCLEOTIDE SEQUENCE [LARGE SCALE GENOMIC DNA]</scope>
    <source>
        <strain evidence="7">NBRC 110140</strain>
    </source>
</reference>
<evidence type="ECO:0000313" key="6">
    <source>
        <dbReference type="EMBL" id="GLQ34352.1"/>
    </source>
</evidence>
<dbReference type="CDD" id="cd02696">
    <property type="entry name" value="MurNAc-LAA"/>
    <property type="match status" value="1"/>
</dbReference>
<dbReference type="PANTHER" id="PTHR30404:SF0">
    <property type="entry name" value="N-ACETYLMURAMOYL-L-ALANINE AMIDASE AMIC"/>
    <property type="match status" value="1"/>
</dbReference>
<sequence length="409" mass="43879">MKRLFKTLICGVVIALAPMGIHWADAQELRAIARINPDNSSITDRLFGGVRVRLSLSQGVPYRIFIADQPKRLILDFKTLEWNSAGAQAITTSEKIGAARFGVALPEWSRLVLPLLAPMGIETAQMSVDKSNGNAELLVELRSVSEASFHAQVSSSQSEIHTSFAESGDAAPIASGPLMVAIDPGHGGVDPGAVVQGYKEKDLVLRFARELKEALIRTGRYSAELTRGGDDFVSLTGRIERARHMGADVFLSLHADALARGSASGITVYTLSAKASSEAAAQLAAHLDRADLLAGVDLEGTDETIATVLMDIVRVETEARSNALASELVEGIAASVNRSRKRPKLSAAFTVLKAPDIPSVLIELGFITSKRDLRNLLNEAWREQVVNGIIASLDKWALADAAQADLLRK</sequence>
<evidence type="ECO:0000259" key="5">
    <source>
        <dbReference type="SMART" id="SM00646"/>
    </source>
</evidence>
<dbReference type="RefSeq" id="WP_284376103.1">
    <property type="nucleotide sequence ID" value="NZ_BSNN01000002.1"/>
</dbReference>
<evidence type="ECO:0000256" key="3">
    <source>
        <dbReference type="ARBA" id="ARBA00022801"/>
    </source>
</evidence>
<dbReference type="SUPFAM" id="SSF53187">
    <property type="entry name" value="Zn-dependent exopeptidases"/>
    <property type="match status" value="1"/>
</dbReference>
<dbReference type="Proteomes" id="UP001156694">
    <property type="component" value="Unassembled WGS sequence"/>
</dbReference>
<feature type="signal peptide" evidence="4">
    <location>
        <begin position="1"/>
        <end position="26"/>
    </location>
</feature>
<comment type="catalytic activity">
    <reaction evidence="1">
        <text>Hydrolyzes the link between N-acetylmuramoyl residues and L-amino acid residues in certain cell-wall glycopeptides.</text>
        <dbReference type="EC" id="3.5.1.28"/>
    </reaction>
</comment>
<dbReference type="InterPro" id="IPR002508">
    <property type="entry name" value="MurNAc-LAA_cat"/>
</dbReference>
<evidence type="ECO:0000313" key="7">
    <source>
        <dbReference type="Proteomes" id="UP001156694"/>
    </source>
</evidence>
<dbReference type="EC" id="3.5.1.28" evidence="2"/>
<dbReference type="Gene3D" id="3.40.630.40">
    <property type="entry name" value="Zn-dependent exopeptidases"/>
    <property type="match status" value="1"/>
</dbReference>
<dbReference type="SMART" id="SM00646">
    <property type="entry name" value="Ami_3"/>
    <property type="match status" value="1"/>
</dbReference>
<dbReference type="Pfam" id="PF01520">
    <property type="entry name" value="Amidase_3"/>
    <property type="match status" value="1"/>
</dbReference>
<name>A0ABQ5VT69_9RHOB</name>
<evidence type="ECO:0000256" key="1">
    <source>
        <dbReference type="ARBA" id="ARBA00001561"/>
    </source>
</evidence>
<protein>
    <recommendedName>
        <fullName evidence="2">N-acetylmuramoyl-L-alanine amidase</fullName>
        <ecNumber evidence="2">3.5.1.28</ecNumber>
    </recommendedName>
</protein>
<evidence type="ECO:0000256" key="2">
    <source>
        <dbReference type="ARBA" id="ARBA00011901"/>
    </source>
</evidence>